<sequence>MTCAPKKCGPGGPQIFKTGTEQPPACYFWNIGEKNCDAVKVLIKPSLFRKWDQLLTHLAKSCDGCGSGVRALYSPQGKQYKDLSELTNGLDVVVVPTGCMFEKKKLPVKLSSKLGLPSDY</sequence>
<dbReference type="AlphaFoldDB" id="A2G4A3"/>
<name>A2G4A3_TRIV3</name>
<evidence type="ECO:0000313" key="3">
    <source>
        <dbReference type="Proteomes" id="UP000001542"/>
    </source>
</evidence>
<proteinExistence type="predicted"/>
<dbReference type="OrthoDB" id="10249411at2759"/>
<reference evidence="2" key="2">
    <citation type="journal article" date="2007" name="Science">
        <title>Draft genome sequence of the sexually transmitted pathogen Trichomonas vaginalis.</title>
        <authorList>
            <person name="Carlton J.M."/>
            <person name="Hirt R.P."/>
            <person name="Silva J.C."/>
            <person name="Delcher A.L."/>
            <person name="Schatz M."/>
            <person name="Zhao Q."/>
            <person name="Wortman J.R."/>
            <person name="Bidwell S.L."/>
            <person name="Alsmark U.C.M."/>
            <person name="Besteiro S."/>
            <person name="Sicheritz-Ponten T."/>
            <person name="Noel C.J."/>
            <person name="Dacks J.B."/>
            <person name="Foster P.G."/>
            <person name="Simillion C."/>
            <person name="Van de Peer Y."/>
            <person name="Miranda-Saavedra D."/>
            <person name="Barton G.J."/>
            <person name="Westrop G.D."/>
            <person name="Mueller S."/>
            <person name="Dessi D."/>
            <person name="Fiori P.L."/>
            <person name="Ren Q."/>
            <person name="Paulsen I."/>
            <person name="Zhang H."/>
            <person name="Bastida-Corcuera F.D."/>
            <person name="Simoes-Barbosa A."/>
            <person name="Brown M.T."/>
            <person name="Hayes R.D."/>
            <person name="Mukherjee M."/>
            <person name="Okumura C.Y."/>
            <person name="Schneider R."/>
            <person name="Smith A.J."/>
            <person name="Vanacova S."/>
            <person name="Villalvazo M."/>
            <person name="Haas B.J."/>
            <person name="Pertea M."/>
            <person name="Feldblyum T.V."/>
            <person name="Utterback T.R."/>
            <person name="Shu C.L."/>
            <person name="Osoegawa K."/>
            <person name="de Jong P.J."/>
            <person name="Hrdy I."/>
            <person name="Horvathova L."/>
            <person name="Zubacova Z."/>
            <person name="Dolezal P."/>
            <person name="Malik S.B."/>
            <person name="Logsdon J.M. Jr."/>
            <person name="Henze K."/>
            <person name="Gupta A."/>
            <person name="Wang C.C."/>
            <person name="Dunne R.L."/>
            <person name="Upcroft J.A."/>
            <person name="Upcroft P."/>
            <person name="White O."/>
            <person name="Salzberg S.L."/>
            <person name="Tang P."/>
            <person name="Chiu C.-H."/>
            <person name="Lee Y.-S."/>
            <person name="Embley T.M."/>
            <person name="Coombs G.H."/>
            <person name="Mottram J.C."/>
            <person name="Tachezy J."/>
            <person name="Fraser-Liggett C.M."/>
            <person name="Johnson P.J."/>
        </authorList>
    </citation>
    <scope>NUCLEOTIDE SEQUENCE [LARGE SCALE GENOMIC DNA]</scope>
    <source>
        <strain evidence="2">G3</strain>
    </source>
</reference>
<evidence type="ECO:0000259" key="1">
    <source>
        <dbReference type="PROSITE" id="PS50309"/>
    </source>
</evidence>
<dbReference type="SMR" id="A2G4A3"/>
<evidence type="ECO:0000313" key="2">
    <source>
        <dbReference type="EMBL" id="EAX88016.1"/>
    </source>
</evidence>
<dbReference type="VEuPathDB" id="TrichDB:TVAGG3_0776820"/>
<organism evidence="2 3">
    <name type="scientific">Trichomonas vaginalis (strain ATCC PRA-98 / G3)</name>
    <dbReference type="NCBI Taxonomy" id="412133"/>
    <lineage>
        <taxon>Eukaryota</taxon>
        <taxon>Metamonada</taxon>
        <taxon>Parabasalia</taxon>
        <taxon>Trichomonadida</taxon>
        <taxon>Trichomonadidae</taxon>
        <taxon>Trichomonas</taxon>
    </lineage>
</organism>
<dbReference type="Gene3D" id="3.10.20.230">
    <property type="entry name" value="Doublecortin domain"/>
    <property type="match status" value="1"/>
</dbReference>
<dbReference type="Pfam" id="PF03607">
    <property type="entry name" value="DCX"/>
    <property type="match status" value="1"/>
</dbReference>
<dbReference type="RefSeq" id="XP_001300946.1">
    <property type="nucleotide sequence ID" value="XM_001300945.1"/>
</dbReference>
<dbReference type="SUPFAM" id="SSF89837">
    <property type="entry name" value="Doublecortin (DC)"/>
    <property type="match status" value="1"/>
</dbReference>
<dbReference type="PROSITE" id="PS50309">
    <property type="entry name" value="DC"/>
    <property type="match status" value="1"/>
</dbReference>
<dbReference type="InParanoid" id="A2G4A3"/>
<dbReference type="InterPro" id="IPR003533">
    <property type="entry name" value="Doublecortin_dom"/>
</dbReference>
<dbReference type="EMBL" id="DS114366">
    <property type="protein sequence ID" value="EAX88016.1"/>
    <property type="molecule type" value="Genomic_DNA"/>
</dbReference>
<dbReference type="InterPro" id="IPR036572">
    <property type="entry name" value="Doublecortin_dom_sf"/>
</dbReference>
<dbReference type="KEGG" id="tva:4745671"/>
<accession>A2G4A3</accession>
<reference evidence="2" key="1">
    <citation type="submission" date="2006-10" db="EMBL/GenBank/DDBJ databases">
        <authorList>
            <person name="Amadeo P."/>
            <person name="Zhao Q."/>
            <person name="Wortman J."/>
            <person name="Fraser-Liggett C."/>
            <person name="Carlton J."/>
        </authorList>
    </citation>
    <scope>NUCLEOTIDE SEQUENCE</scope>
    <source>
        <strain evidence="2">G3</strain>
    </source>
</reference>
<feature type="domain" description="Doublecortin" evidence="1">
    <location>
        <begin position="24"/>
        <end position="94"/>
    </location>
</feature>
<keyword evidence="3" id="KW-1185">Reference proteome</keyword>
<protein>
    <recommendedName>
        <fullName evidence="1">Doublecortin domain-containing protein</fullName>
    </recommendedName>
</protein>
<dbReference type="Proteomes" id="UP000001542">
    <property type="component" value="Unassembled WGS sequence"/>
</dbReference>
<dbReference type="GO" id="GO:0035556">
    <property type="term" value="P:intracellular signal transduction"/>
    <property type="evidence" value="ECO:0007669"/>
    <property type="project" value="InterPro"/>
</dbReference>
<dbReference type="VEuPathDB" id="TrichDB:TVAG_374870"/>
<gene>
    <name evidence="2" type="ORF">TVAG_374870</name>
</gene>
<dbReference type="CDD" id="cd01617">
    <property type="entry name" value="DCX"/>
    <property type="match status" value="1"/>
</dbReference>